<comment type="caution">
    <text evidence="2">The sequence shown here is derived from an EMBL/GenBank/DDBJ whole genome shotgun (WGS) entry which is preliminary data.</text>
</comment>
<organism evidence="2 3">
    <name type="scientific">Cardamine amara subsp. amara</name>
    <dbReference type="NCBI Taxonomy" id="228776"/>
    <lineage>
        <taxon>Eukaryota</taxon>
        <taxon>Viridiplantae</taxon>
        <taxon>Streptophyta</taxon>
        <taxon>Embryophyta</taxon>
        <taxon>Tracheophyta</taxon>
        <taxon>Spermatophyta</taxon>
        <taxon>Magnoliopsida</taxon>
        <taxon>eudicotyledons</taxon>
        <taxon>Gunneridae</taxon>
        <taxon>Pentapetalae</taxon>
        <taxon>rosids</taxon>
        <taxon>malvids</taxon>
        <taxon>Brassicales</taxon>
        <taxon>Brassicaceae</taxon>
        <taxon>Cardamineae</taxon>
        <taxon>Cardamine</taxon>
    </lineage>
</organism>
<accession>A0ABD1A2P3</accession>
<dbReference type="SMART" id="SM00612">
    <property type="entry name" value="Kelch"/>
    <property type="match status" value="2"/>
</dbReference>
<evidence type="ECO:0000259" key="1">
    <source>
        <dbReference type="Pfam" id="PF25210"/>
    </source>
</evidence>
<dbReference type="InterPro" id="IPR015915">
    <property type="entry name" value="Kelch-typ_b-propeller"/>
</dbReference>
<dbReference type="Pfam" id="PF25210">
    <property type="entry name" value="Kelch_FKB95"/>
    <property type="match status" value="1"/>
</dbReference>
<reference evidence="2 3" key="1">
    <citation type="submission" date="2024-04" db="EMBL/GenBank/DDBJ databases">
        <title>Genome assembly C_amara_ONT_v2.</title>
        <authorList>
            <person name="Yant L."/>
            <person name="Moore C."/>
            <person name="Slenker M."/>
        </authorList>
    </citation>
    <scope>NUCLEOTIDE SEQUENCE [LARGE SCALE GENOMIC DNA]</scope>
    <source>
        <tissue evidence="2">Leaf</tissue>
    </source>
</reference>
<dbReference type="AlphaFoldDB" id="A0ABD1A2P3"/>
<dbReference type="InterPro" id="IPR057499">
    <property type="entry name" value="Kelch_FKB95"/>
</dbReference>
<dbReference type="SUPFAM" id="SSF117281">
    <property type="entry name" value="Kelch motif"/>
    <property type="match status" value="1"/>
</dbReference>
<feature type="domain" description="FKB95-like N-terminal Kelch" evidence="1">
    <location>
        <begin position="20"/>
        <end position="211"/>
    </location>
</feature>
<dbReference type="EMBL" id="JBANAX010000596">
    <property type="protein sequence ID" value="KAL1201122.1"/>
    <property type="molecule type" value="Genomic_DNA"/>
</dbReference>
<evidence type="ECO:0000313" key="3">
    <source>
        <dbReference type="Proteomes" id="UP001558713"/>
    </source>
</evidence>
<gene>
    <name evidence="2" type="ORF">V5N11_009740</name>
</gene>
<dbReference type="PANTHER" id="PTHR24414">
    <property type="entry name" value="F-BOX/KELCH-REPEAT PROTEIN SKIP4"/>
    <property type="match status" value="1"/>
</dbReference>
<dbReference type="InterPro" id="IPR006652">
    <property type="entry name" value="Kelch_1"/>
</dbReference>
<dbReference type="PANTHER" id="PTHR24414:SF178">
    <property type="entry name" value="F-BOX DOMAIN-CONTAINING PROTEIN"/>
    <property type="match status" value="1"/>
</dbReference>
<proteinExistence type="predicted"/>
<dbReference type="InterPro" id="IPR050354">
    <property type="entry name" value="F-box/kelch-repeat_ARATH"/>
</dbReference>
<dbReference type="Gene3D" id="2.120.10.80">
    <property type="entry name" value="Kelch-type beta propeller"/>
    <property type="match status" value="1"/>
</dbReference>
<dbReference type="Proteomes" id="UP001558713">
    <property type="component" value="Unassembled WGS sequence"/>
</dbReference>
<evidence type="ECO:0000313" key="2">
    <source>
        <dbReference type="EMBL" id="KAL1201122.1"/>
    </source>
</evidence>
<sequence length="341" mass="39332">MGRTETCVYVCLRIRLVDRWYILRRRKNLDADLIPIPSLPSRSRVSSSVVVVLDSEIYVIGGLIKGIRTCDVWVLDCRTHTWRIVPSMGMARANAAAGVIDGKIYVLGGFISNDYSNWVEVFDPKIQTWDSLPLQNELPRPRYIHDSVVWDQKLYAVDGKDKTFYYSPSQGKWGRGNCGHLDGNRRDWCMIDNLLFCISKKGNIYWYDPKDLDCPEDGEPEEMYSKEVLGLDVSLKKSLSRSRLVHFYMRSEALWEKERLRLRWAPMIELVPGARLTNCGPNIVLFWDILKGVHRQIWCAELSFKRLAGEIWGNIEWSNALMNVDPLVDGYELLYSASVTL</sequence>
<keyword evidence="3" id="KW-1185">Reference proteome</keyword>
<protein>
    <submittedName>
        <fullName evidence="2">F-box/kelch-repeat protein SKIP6</fullName>
    </submittedName>
</protein>
<name>A0ABD1A2P3_CARAN</name>